<dbReference type="Pfam" id="PF01753">
    <property type="entry name" value="zf-MYND"/>
    <property type="match status" value="1"/>
</dbReference>
<keyword evidence="10" id="KW-1185">Reference proteome</keyword>
<protein>
    <recommendedName>
        <fullName evidence="8">MYND-type domain-containing protein</fullName>
    </recommendedName>
</protein>
<gene>
    <name evidence="9" type="ORF">C8F04DRAFT_1393749</name>
</gene>
<evidence type="ECO:0000256" key="3">
    <source>
        <dbReference type="ARBA" id="ARBA00022771"/>
    </source>
</evidence>
<evidence type="ECO:0000259" key="8">
    <source>
        <dbReference type="PROSITE" id="PS50865"/>
    </source>
</evidence>
<dbReference type="InterPro" id="IPR050315">
    <property type="entry name" value="FAD-oxidoreductase_2"/>
</dbReference>
<dbReference type="Pfam" id="PF00890">
    <property type="entry name" value="FAD_binding_2"/>
    <property type="match status" value="1"/>
</dbReference>
<dbReference type="InterPro" id="IPR027477">
    <property type="entry name" value="Succ_DH/fumarate_Rdtase_cat_sf"/>
</dbReference>
<evidence type="ECO:0000256" key="1">
    <source>
        <dbReference type="ARBA" id="ARBA00022630"/>
    </source>
</evidence>
<sequence length="1014" mass="111665">MDASLGLENISRIPSPLQAFGTRAAHGSLEDLRYLTGLLQDLERPVDFTAYLPVFYANLKPAPRIPTRGRELLSDTNSRAILSLHGLQEIRYQIPAAAVPELWPEIWKWSCFLHTHREAIPDALPETRLYAELLFILDPLLRLKDAALLISRTVGLRRVVARHWALWADTERPDGGYLGGIVIFLGKIKMTDPPNIEEFIDGAGGTIQDVVKVFKRSLEFMPTALPLIRVFFSSLGDFDMDDSHIKDALVDGGLITSLLKVICASGVEYTMLLPIHEVAPTVLAALQLLQRMFKHSLTALTLREAVEAGIFRAVISCGIRGIGSQVIVELLGNVLPLCTMYHSILSSVARSLHDIRDLVSTPAFRTSEIFTMWANFCELAELHISSGRLPRSNLRASSRACGDMECGEIRSKPVFWRCGGCHTVYYCSPDCQRADWTRGGHRGQCSLSRASLVEQRERFSFRNESFLRLIIHDYYYTHKHEILAHQLAAARTHPSALIVTVFDYSGGTMGRVSVTAHAASILMKKYPSVDWRDHLSRALRSGGRMDLHLVVLPQGGSRSLPWMFTLRSTLPLLQDGIHRLATTTFSSTESDAQLERLIQSNEANPKCMHNLFYSRLEVLKACASHFNCIVIRRPGKFVTGQGSVTPLETGVSRKPGPPAKTTLLQITQVLNWDAGRRDCYCADYADTLASAGPNLTHPALITALTSNSAAAIAFGLDLSVVSRLGGHAAPRTHRDKTRAVQLLQDGGAVVGVEYELSAGDSVSARGTSYWRQGTSFSSCAFIKSLADASPTGLLVQHRPELRALPTTNADHATGDLDQVQVHPTGFVSPSAPDAWIKFLAAEALRGAARLLLDARGRRFVREMEQRDVVVAAMQGAEGPVRLVFGARAVEETRVVGDFYVSKGLMKRYADASAFAEDAGIPLESILDTANTALYAATEPLHVVIITPVMHYYPPSPSHPSIHPSIPFRLLTRIRTGRWAASPDASARVLAPKPVAPDPNTPLRREQSHRRRTRA</sequence>
<dbReference type="PANTHER" id="PTHR43400:SF1">
    <property type="entry name" value="FUMARATE REDUCTASE"/>
    <property type="match status" value="1"/>
</dbReference>
<proteinExistence type="predicted"/>
<keyword evidence="4" id="KW-0862">Zinc</keyword>
<evidence type="ECO:0000256" key="2">
    <source>
        <dbReference type="ARBA" id="ARBA00022723"/>
    </source>
</evidence>
<dbReference type="InterPro" id="IPR002893">
    <property type="entry name" value="Znf_MYND"/>
</dbReference>
<feature type="region of interest" description="Disordered" evidence="7">
    <location>
        <begin position="981"/>
        <end position="1014"/>
    </location>
</feature>
<evidence type="ECO:0000256" key="5">
    <source>
        <dbReference type="ARBA" id="ARBA00023002"/>
    </source>
</evidence>
<feature type="domain" description="MYND-type" evidence="8">
    <location>
        <begin position="403"/>
        <end position="445"/>
    </location>
</feature>
<dbReference type="PROSITE" id="PS50865">
    <property type="entry name" value="ZF_MYND_2"/>
    <property type="match status" value="1"/>
</dbReference>
<dbReference type="GO" id="GO:0008270">
    <property type="term" value="F:zinc ion binding"/>
    <property type="evidence" value="ECO:0007669"/>
    <property type="project" value="UniProtKB-KW"/>
</dbReference>
<dbReference type="Gene3D" id="3.50.50.60">
    <property type="entry name" value="FAD/NAD(P)-binding domain"/>
    <property type="match status" value="1"/>
</dbReference>
<dbReference type="PANTHER" id="PTHR43400">
    <property type="entry name" value="FUMARATE REDUCTASE"/>
    <property type="match status" value="1"/>
</dbReference>
<dbReference type="InterPro" id="IPR036188">
    <property type="entry name" value="FAD/NAD-bd_sf"/>
</dbReference>
<evidence type="ECO:0000256" key="4">
    <source>
        <dbReference type="ARBA" id="ARBA00022833"/>
    </source>
</evidence>
<evidence type="ECO:0000313" key="9">
    <source>
        <dbReference type="EMBL" id="KAJ7037210.1"/>
    </source>
</evidence>
<keyword evidence="2" id="KW-0479">Metal-binding</keyword>
<dbReference type="EMBL" id="JARJCM010000038">
    <property type="protein sequence ID" value="KAJ7037210.1"/>
    <property type="molecule type" value="Genomic_DNA"/>
</dbReference>
<comment type="caution">
    <text evidence="9">The sequence shown here is derived from an EMBL/GenBank/DDBJ whole genome shotgun (WGS) entry which is preliminary data.</text>
</comment>
<reference evidence="9" key="1">
    <citation type="submission" date="2023-03" db="EMBL/GenBank/DDBJ databases">
        <title>Massive genome expansion in bonnet fungi (Mycena s.s.) driven by repeated elements and novel gene families across ecological guilds.</title>
        <authorList>
            <consortium name="Lawrence Berkeley National Laboratory"/>
            <person name="Harder C.B."/>
            <person name="Miyauchi S."/>
            <person name="Viragh M."/>
            <person name="Kuo A."/>
            <person name="Thoen E."/>
            <person name="Andreopoulos B."/>
            <person name="Lu D."/>
            <person name="Skrede I."/>
            <person name="Drula E."/>
            <person name="Henrissat B."/>
            <person name="Morin E."/>
            <person name="Kohler A."/>
            <person name="Barry K."/>
            <person name="LaButti K."/>
            <person name="Morin E."/>
            <person name="Salamov A."/>
            <person name="Lipzen A."/>
            <person name="Mereny Z."/>
            <person name="Hegedus B."/>
            <person name="Baldrian P."/>
            <person name="Stursova M."/>
            <person name="Weitz H."/>
            <person name="Taylor A."/>
            <person name="Grigoriev I.V."/>
            <person name="Nagy L.G."/>
            <person name="Martin F."/>
            <person name="Kauserud H."/>
        </authorList>
    </citation>
    <scope>NUCLEOTIDE SEQUENCE</scope>
    <source>
        <strain evidence="9">CBHHK200</strain>
    </source>
</reference>
<dbReference type="SUPFAM" id="SSF56425">
    <property type="entry name" value="Succinate dehydrogenase/fumarate reductase flavoprotein, catalytic domain"/>
    <property type="match status" value="1"/>
</dbReference>
<keyword evidence="5" id="KW-0560">Oxidoreductase</keyword>
<evidence type="ECO:0000313" key="10">
    <source>
        <dbReference type="Proteomes" id="UP001218188"/>
    </source>
</evidence>
<keyword evidence="1" id="KW-0285">Flavoprotein</keyword>
<dbReference type="AlphaFoldDB" id="A0AAD6T2H5"/>
<dbReference type="Proteomes" id="UP001218188">
    <property type="component" value="Unassembled WGS sequence"/>
</dbReference>
<dbReference type="GO" id="GO:0016491">
    <property type="term" value="F:oxidoreductase activity"/>
    <property type="evidence" value="ECO:0007669"/>
    <property type="project" value="UniProtKB-KW"/>
</dbReference>
<dbReference type="SUPFAM" id="SSF144232">
    <property type="entry name" value="HIT/MYND zinc finger-like"/>
    <property type="match status" value="1"/>
</dbReference>
<accession>A0AAD6T2H5</accession>
<keyword evidence="3 6" id="KW-0863">Zinc-finger</keyword>
<organism evidence="9 10">
    <name type="scientific">Mycena alexandri</name>
    <dbReference type="NCBI Taxonomy" id="1745969"/>
    <lineage>
        <taxon>Eukaryota</taxon>
        <taxon>Fungi</taxon>
        <taxon>Dikarya</taxon>
        <taxon>Basidiomycota</taxon>
        <taxon>Agaricomycotina</taxon>
        <taxon>Agaricomycetes</taxon>
        <taxon>Agaricomycetidae</taxon>
        <taxon>Agaricales</taxon>
        <taxon>Marasmiineae</taxon>
        <taxon>Mycenaceae</taxon>
        <taxon>Mycena</taxon>
    </lineage>
</organism>
<dbReference type="InterPro" id="IPR003953">
    <property type="entry name" value="FAD-dep_OxRdtase_2_FAD-bd"/>
</dbReference>
<name>A0AAD6T2H5_9AGAR</name>
<dbReference type="Gene3D" id="6.10.140.2220">
    <property type="match status" value="1"/>
</dbReference>
<dbReference type="Gene3D" id="3.90.700.10">
    <property type="entry name" value="Succinate dehydrogenase/fumarate reductase flavoprotein, catalytic domain"/>
    <property type="match status" value="1"/>
</dbReference>
<evidence type="ECO:0000256" key="6">
    <source>
        <dbReference type="PROSITE-ProRule" id="PRU00134"/>
    </source>
</evidence>
<evidence type="ECO:0000256" key="7">
    <source>
        <dbReference type="SAM" id="MobiDB-lite"/>
    </source>
</evidence>